<feature type="transmembrane region" description="Helical" evidence="1">
    <location>
        <begin position="76"/>
        <end position="99"/>
    </location>
</feature>
<dbReference type="Pfam" id="PF13858">
    <property type="entry name" value="DUF4199"/>
    <property type="match status" value="1"/>
</dbReference>
<feature type="transmembrane region" description="Helical" evidence="1">
    <location>
        <begin position="151"/>
        <end position="169"/>
    </location>
</feature>
<sequence>MEKSLKSTAINYGIYLGCGLVIYTVLGYIIDIELLVNFWINLLILPLVIIIIGVISSAKARNLLGGFINFKQAFTAYFIPVALGIIISTLVSVVLFNYIDPDSAEYLKELTMKKSIAFMENMGAPQAEINKAIETMESQDSYAIGTQLRSLAQGLLFFTVIGLLVGLIMKKKDPNLA</sequence>
<protein>
    <submittedName>
        <fullName evidence="2">DUF4199 domain-containing protein</fullName>
    </submittedName>
</protein>
<dbReference type="AlphaFoldDB" id="A0A5C7BDQ9"/>
<keyword evidence="1" id="KW-0472">Membrane</keyword>
<dbReference type="InterPro" id="IPR025250">
    <property type="entry name" value="DUF4199"/>
</dbReference>
<dbReference type="EMBL" id="VOSB01000002">
    <property type="protein sequence ID" value="TXE20027.1"/>
    <property type="molecule type" value="Genomic_DNA"/>
</dbReference>
<feature type="transmembrane region" description="Helical" evidence="1">
    <location>
        <begin position="12"/>
        <end position="30"/>
    </location>
</feature>
<dbReference type="OrthoDB" id="660361at2"/>
<keyword evidence="3" id="KW-1185">Reference proteome</keyword>
<evidence type="ECO:0000313" key="2">
    <source>
        <dbReference type="EMBL" id="TXE20027.1"/>
    </source>
</evidence>
<comment type="caution">
    <text evidence="2">The sequence shown here is derived from an EMBL/GenBank/DDBJ whole genome shotgun (WGS) entry which is preliminary data.</text>
</comment>
<evidence type="ECO:0000256" key="1">
    <source>
        <dbReference type="SAM" id="Phobius"/>
    </source>
</evidence>
<dbReference type="Proteomes" id="UP000321938">
    <property type="component" value="Unassembled WGS sequence"/>
</dbReference>
<gene>
    <name evidence="2" type="ORF">ES692_01845</name>
</gene>
<name>A0A5C7BDQ9_9FLAO</name>
<proteinExistence type="predicted"/>
<feature type="transmembrane region" description="Helical" evidence="1">
    <location>
        <begin position="36"/>
        <end position="55"/>
    </location>
</feature>
<organism evidence="2 3">
    <name type="scientific">Psychroserpens burtonensis</name>
    <dbReference type="NCBI Taxonomy" id="49278"/>
    <lineage>
        <taxon>Bacteria</taxon>
        <taxon>Pseudomonadati</taxon>
        <taxon>Bacteroidota</taxon>
        <taxon>Flavobacteriia</taxon>
        <taxon>Flavobacteriales</taxon>
        <taxon>Flavobacteriaceae</taxon>
        <taxon>Psychroserpens</taxon>
    </lineage>
</organism>
<accession>A0A5C7BDQ9</accession>
<dbReference type="STRING" id="1123037.GCA_000425305_00470"/>
<keyword evidence="1" id="KW-0812">Transmembrane</keyword>
<dbReference type="RefSeq" id="WP_028873380.1">
    <property type="nucleotide sequence ID" value="NZ_VOSB01000002.1"/>
</dbReference>
<reference evidence="2 3" key="1">
    <citation type="submission" date="2019-08" db="EMBL/GenBank/DDBJ databases">
        <title>Genome of Psychroserpens burtonensis ACAM 167.</title>
        <authorList>
            <person name="Bowman J.P."/>
        </authorList>
    </citation>
    <scope>NUCLEOTIDE SEQUENCE [LARGE SCALE GENOMIC DNA]</scope>
    <source>
        <strain evidence="2 3">ACAM 167</strain>
    </source>
</reference>
<evidence type="ECO:0000313" key="3">
    <source>
        <dbReference type="Proteomes" id="UP000321938"/>
    </source>
</evidence>
<keyword evidence="1" id="KW-1133">Transmembrane helix</keyword>